<keyword evidence="5" id="KW-1185">Reference proteome</keyword>
<dbReference type="PANTHER" id="PTHR43479">
    <property type="entry name" value="ACREF/ENVCD OPERON REPRESSOR-RELATED"/>
    <property type="match status" value="1"/>
</dbReference>
<accession>A0A841SQP6</accession>
<dbReference type="PANTHER" id="PTHR43479:SF23">
    <property type="entry name" value="HTH TETR-TYPE DOMAIN-CONTAINING PROTEIN"/>
    <property type="match status" value="1"/>
</dbReference>
<feature type="domain" description="HTH tetR-type" evidence="3">
    <location>
        <begin position="17"/>
        <end position="77"/>
    </location>
</feature>
<dbReference type="Proteomes" id="UP000535838">
    <property type="component" value="Unassembled WGS sequence"/>
</dbReference>
<dbReference type="PROSITE" id="PS50977">
    <property type="entry name" value="HTH_TETR_2"/>
    <property type="match status" value="1"/>
</dbReference>
<proteinExistence type="predicted"/>
<evidence type="ECO:0000256" key="2">
    <source>
        <dbReference type="PROSITE-ProRule" id="PRU00335"/>
    </source>
</evidence>
<dbReference type="SUPFAM" id="SSF46689">
    <property type="entry name" value="Homeodomain-like"/>
    <property type="match status" value="1"/>
</dbReference>
<evidence type="ECO:0000259" key="3">
    <source>
        <dbReference type="PROSITE" id="PS50977"/>
    </source>
</evidence>
<dbReference type="Gene3D" id="1.10.357.10">
    <property type="entry name" value="Tetracycline Repressor, domain 2"/>
    <property type="match status" value="1"/>
</dbReference>
<evidence type="ECO:0000256" key="1">
    <source>
        <dbReference type="ARBA" id="ARBA00023125"/>
    </source>
</evidence>
<dbReference type="Pfam" id="PF14278">
    <property type="entry name" value="TetR_C_8"/>
    <property type="match status" value="1"/>
</dbReference>
<dbReference type="AlphaFoldDB" id="A0A841SQP6"/>
<dbReference type="GO" id="GO:0003677">
    <property type="term" value="F:DNA binding"/>
    <property type="evidence" value="ECO:0007669"/>
    <property type="project" value="UniProtKB-UniRule"/>
</dbReference>
<feature type="DNA-binding region" description="H-T-H motif" evidence="2">
    <location>
        <begin position="40"/>
        <end position="59"/>
    </location>
</feature>
<name>A0A841SQP6_9BACL</name>
<dbReference type="Pfam" id="PF00440">
    <property type="entry name" value="TetR_N"/>
    <property type="match status" value="1"/>
</dbReference>
<dbReference type="InterPro" id="IPR039532">
    <property type="entry name" value="TetR_C_Firmicutes"/>
</dbReference>
<dbReference type="EMBL" id="JACJVQ010000005">
    <property type="protein sequence ID" value="MBB6633512.1"/>
    <property type="molecule type" value="Genomic_DNA"/>
</dbReference>
<evidence type="ECO:0000313" key="5">
    <source>
        <dbReference type="Proteomes" id="UP000535838"/>
    </source>
</evidence>
<comment type="caution">
    <text evidence="4">The sequence shown here is derived from an EMBL/GenBank/DDBJ whole genome shotgun (WGS) entry which is preliminary data.</text>
</comment>
<dbReference type="InterPro" id="IPR050624">
    <property type="entry name" value="HTH-type_Tx_Regulator"/>
</dbReference>
<reference evidence="4 5" key="1">
    <citation type="submission" date="2020-08" db="EMBL/GenBank/DDBJ databases">
        <title>Cohnella phylogeny.</title>
        <authorList>
            <person name="Dunlap C."/>
        </authorList>
    </citation>
    <scope>NUCLEOTIDE SEQUENCE [LARGE SCALE GENOMIC DNA]</scope>
    <source>
        <strain evidence="4 5">DSM 25241</strain>
    </source>
</reference>
<dbReference type="InterPro" id="IPR009057">
    <property type="entry name" value="Homeodomain-like_sf"/>
</dbReference>
<gene>
    <name evidence="4" type="ORF">H7B67_05290</name>
</gene>
<protein>
    <submittedName>
        <fullName evidence="4">TetR/AcrR family transcriptional regulator</fullName>
    </submittedName>
</protein>
<keyword evidence="1 2" id="KW-0238">DNA-binding</keyword>
<evidence type="ECO:0000313" key="4">
    <source>
        <dbReference type="EMBL" id="MBB6633512.1"/>
    </source>
</evidence>
<sequence>MPVTSSRLGGPTDRRIVRTQQLVRDALLSLATEKPFSEILVRDITERANVNRSTFYAHYQDKFELMDKIAEEKLSALGKLASPEYGLSAPPFQTDFETPDPYFLALFEHLAENETFYRIILTRMQDSSLSDRMLESIREFFYLRITSAQPSQKLLVPLDILLDYASSSAMGTIRRWFEQNRIYSPHYMALQLTRISELGFYRAMGYEAG</sequence>
<dbReference type="RefSeq" id="WP_185118753.1">
    <property type="nucleotide sequence ID" value="NZ_JACJVQ010000005.1"/>
</dbReference>
<organism evidence="4 5">
    <name type="scientific">Cohnella thailandensis</name>
    <dbReference type="NCBI Taxonomy" id="557557"/>
    <lineage>
        <taxon>Bacteria</taxon>
        <taxon>Bacillati</taxon>
        <taxon>Bacillota</taxon>
        <taxon>Bacilli</taxon>
        <taxon>Bacillales</taxon>
        <taxon>Paenibacillaceae</taxon>
        <taxon>Cohnella</taxon>
    </lineage>
</organism>
<dbReference type="InterPro" id="IPR001647">
    <property type="entry name" value="HTH_TetR"/>
</dbReference>